<name>A0ABP0Q4T4_9DINO</name>
<feature type="compositionally biased region" description="Gly residues" evidence="2">
    <location>
        <begin position="166"/>
        <end position="175"/>
    </location>
</feature>
<dbReference type="InterPro" id="IPR050593">
    <property type="entry name" value="LovG"/>
</dbReference>
<dbReference type="PANTHER" id="PTHR48070">
    <property type="entry name" value="ESTERASE OVCA2"/>
    <property type="match status" value="1"/>
</dbReference>
<organism evidence="5 6">
    <name type="scientific">Durusdinium trenchii</name>
    <dbReference type="NCBI Taxonomy" id="1381693"/>
    <lineage>
        <taxon>Eukaryota</taxon>
        <taxon>Sar</taxon>
        <taxon>Alveolata</taxon>
        <taxon>Dinophyceae</taxon>
        <taxon>Suessiales</taxon>
        <taxon>Symbiodiniaceae</taxon>
        <taxon>Durusdinium</taxon>
    </lineage>
</organism>
<evidence type="ECO:0000256" key="1">
    <source>
        <dbReference type="ARBA" id="ARBA00022801"/>
    </source>
</evidence>
<keyword evidence="6" id="KW-1185">Reference proteome</keyword>
<proteinExistence type="predicted"/>
<keyword evidence="3" id="KW-0732">Signal</keyword>
<sequence>MLTAVEFFEFVLLLLALCQLQGVPWDYLLNELVFLRQLTPLLMLDNLHEDLETIVYADGCRAWRKAADDAGFDFQEAKLLELLVAASPERQKEDTSAEQLRRSMAVVQELLGEAERLTGRTAEQLQRSLKADVERGRRSFQLGTGVGSVRSGERGGARAPDVTGNRVGGETGGGAPLPEQLRAVPQFRAEHGLPSDRRTSNEKGRLKVKACDVVSAGGFMGRFLCFHGKGSSGALLRERLSPLAREVDLVCVDAPHRLGDGYAWWHLPPGERSFTTPVFDGWAETVEYVRKVWAEQGPFDGMLGFSQGAILIAALVALGELRPGQPLASCRRLVLCGAALPGPFRSELADLRAKPCHGISALHTIGRQDDINPPEQAREVAAAVGGEIFEFEGTHEVPMDEAAMSAYRRLLGGAALYVYRHVQCRDLAPILGDVLRKRRCPEVLVDYSCGHSCQPEVHLPAFLADKKDARMASRALRLAVKSGAVPPGEEGVVRIEAQGRSRRGRYSVATPRGS</sequence>
<dbReference type="SUPFAM" id="SSF53474">
    <property type="entry name" value="alpha/beta-Hydrolases"/>
    <property type="match status" value="1"/>
</dbReference>
<dbReference type="PANTHER" id="PTHR48070:SF6">
    <property type="entry name" value="ESTERASE OVCA2"/>
    <property type="match status" value="1"/>
</dbReference>
<dbReference type="InterPro" id="IPR005645">
    <property type="entry name" value="FSH-like_dom"/>
</dbReference>
<protein>
    <recommendedName>
        <fullName evidence="4">Serine hydrolase domain-containing protein</fullName>
    </recommendedName>
</protein>
<evidence type="ECO:0000313" key="6">
    <source>
        <dbReference type="Proteomes" id="UP001642484"/>
    </source>
</evidence>
<evidence type="ECO:0000256" key="2">
    <source>
        <dbReference type="SAM" id="MobiDB-lite"/>
    </source>
</evidence>
<feature type="chain" id="PRO_5045944370" description="Serine hydrolase domain-containing protein" evidence="3">
    <location>
        <begin position="23"/>
        <end position="514"/>
    </location>
</feature>
<feature type="region of interest" description="Disordered" evidence="2">
    <location>
        <begin position="143"/>
        <end position="178"/>
    </location>
</feature>
<dbReference type="InterPro" id="IPR029058">
    <property type="entry name" value="AB_hydrolase_fold"/>
</dbReference>
<comment type="caution">
    <text evidence="5">The sequence shown here is derived from an EMBL/GenBank/DDBJ whole genome shotgun (WGS) entry which is preliminary data.</text>
</comment>
<evidence type="ECO:0000256" key="3">
    <source>
        <dbReference type="SAM" id="SignalP"/>
    </source>
</evidence>
<gene>
    <name evidence="5" type="ORF">CCMP2556_LOCUS40611</name>
</gene>
<dbReference type="Pfam" id="PF03959">
    <property type="entry name" value="FSH1"/>
    <property type="match status" value="1"/>
</dbReference>
<dbReference type="EMBL" id="CAXAMN010024028">
    <property type="protein sequence ID" value="CAK9083265.1"/>
    <property type="molecule type" value="Genomic_DNA"/>
</dbReference>
<feature type="signal peptide" evidence="3">
    <location>
        <begin position="1"/>
        <end position="22"/>
    </location>
</feature>
<feature type="domain" description="Serine hydrolase" evidence="4">
    <location>
        <begin position="221"/>
        <end position="403"/>
    </location>
</feature>
<dbReference type="Gene3D" id="3.40.50.1820">
    <property type="entry name" value="alpha/beta hydrolase"/>
    <property type="match status" value="1"/>
</dbReference>
<dbReference type="Proteomes" id="UP001642484">
    <property type="component" value="Unassembled WGS sequence"/>
</dbReference>
<evidence type="ECO:0000313" key="5">
    <source>
        <dbReference type="EMBL" id="CAK9083265.1"/>
    </source>
</evidence>
<evidence type="ECO:0000259" key="4">
    <source>
        <dbReference type="Pfam" id="PF03959"/>
    </source>
</evidence>
<reference evidence="5 6" key="1">
    <citation type="submission" date="2024-02" db="EMBL/GenBank/DDBJ databases">
        <authorList>
            <person name="Chen Y."/>
            <person name="Shah S."/>
            <person name="Dougan E. K."/>
            <person name="Thang M."/>
            <person name="Chan C."/>
        </authorList>
    </citation>
    <scope>NUCLEOTIDE SEQUENCE [LARGE SCALE GENOMIC DNA]</scope>
</reference>
<keyword evidence="1" id="KW-0378">Hydrolase</keyword>
<accession>A0ABP0Q4T4</accession>